<evidence type="ECO:0000313" key="1">
    <source>
        <dbReference type="EMBL" id="PDX38647.1"/>
    </source>
</evidence>
<accession>A0AB36S1Y7</accession>
<gene>
    <name evidence="1" type="ORF">BB468_01930</name>
</gene>
<name>A0AB36S1Y7_HELPX</name>
<organism evidence="1 2">
    <name type="scientific">Helicobacter pylori</name>
    <name type="common">Campylobacter pylori</name>
    <dbReference type="NCBI Taxonomy" id="210"/>
    <lineage>
        <taxon>Bacteria</taxon>
        <taxon>Pseudomonadati</taxon>
        <taxon>Campylobacterota</taxon>
        <taxon>Epsilonproteobacteria</taxon>
        <taxon>Campylobacterales</taxon>
        <taxon>Helicobacteraceae</taxon>
        <taxon>Helicobacter</taxon>
    </lineage>
</organism>
<dbReference type="Proteomes" id="UP000220405">
    <property type="component" value="Unassembled WGS sequence"/>
</dbReference>
<dbReference type="RefSeq" id="WP_097678678.1">
    <property type="nucleotide sequence ID" value="NZ_MBHG01000001.1"/>
</dbReference>
<evidence type="ECO:0000313" key="2">
    <source>
        <dbReference type="Proteomes" id="UP000220405"/>
    </source>
</evidence>
<dbReference type="AlphaFoldDB" id="A0AB36S1Y7"/>
<protein>
    <submittedName>
        <fullName evidence="1">Uncharacterized protein</fullName>
    </submittedName>
</protein>
<proteinExistence type="predicted"/>
<comment type="caution">
    <text evidence="1">The sequence shown here is derived from an EMBL/GenBank/DDBJ whole genome shotgun (WGS) entry which is preliminary data.</text>
</comment>
<dbReference type="EMBL" id="MBJH01000024">
    <property type="protein sequence ID" value="PDX38647.1"/>
    <property type="molecule type" value="Genomic_DNA"/>
</dbReference>
<reference evidence="1 2" key="1">
    <citation type="journal article" date="2017" name="Gut Pathog.">
        <title>Phylogenomics of Colombian Helicobacter pylori isolates.</title>
        <authorList>
            <person name="Gutierrez-Escobar A.J."/>
            <person name="Trujillo E."/>
            <person name="Acevedo O."/>
            <person name="Bravo M.M."/>
        </authorList>
    </citation>
    <scope>NUCLEOTIDE SEQUENCE [LARGE SCALE GENOMIC DNA]</scope>
    <source>
        <strain evidence="1 2">2021</strain>
    </source>
</reference>
<sequence>MIHLVVFGAKGNAHDQILIGFLTNKLKVFQNKLIAIANGLSGAMRGNNGGLNGVFLSKKILLM</sequence>